<name>A0A852SR02_9MICO</name>
<reference evidence="1 2" key="1">
    <citation type="submission" date="2020-07" db="EMBL/GenBank/DDBJ databases">
        <title>Sequencing the genomes of 1000 actinobacteria strains.</title>
        <authorList>
            <person name="Klenk H.-P."/>
        </authorList>
    </citation>
    <scope>NUCLEOTIDE SEQUENCE [LARGE SCALE GENOMIC DNA]</scope>
    <source>
        <strain evidence="1 2">DSM 26474</strain>
    </source>
</reference>
<accession>A0A852SR02</accession>
<dbReference type="RefSeq" id="WP_179548270.1">
    <property type="nucleotide sequence ID" value="NZ_BSEW01000002.1"/>
</dbReference>
<dbReference type="EMBL" id="JACCBM010000001">
    <property type="protein sequence ID" value="NYD71277.1"/>
    <property type="molecule type" value="Genomic_DNA"/>
</dbReference>
<dbReference type="AlphaFoldDB" id="A0A852SR02"/>
<comment type="caution">
    <text evidence="1">The sequence shown here is derived from an EMBL/GenBank/DDBJ whole genome shotgun (WGS) entry which is preliminary data.</text>
</comment>
<proteinExistence type="predicted"/>
<gene>
    <name evidence="1" type="ORF">BJ984_002435</name>
</gene>
<organism evidence="1 2">
    <name type="scientific">Herbiconiux flava</name>
    <dbReference type="NCBI Taxonomy" id="881268"/>
    <lineage>
        <taxon>Bacteria</taxon>
        <taxon>Bacillati</taxon>
        <taxon>Actinomycetota</taxon>
        <taxon>Actinomycetes</taxon>
        <taxon>Micrococcales</taxon>
        <taxon>Microbacteriaceae</taxon>
        <taxon>Herbiconiux</taxon>
    </lineage>
</organism>
<protein>
    <recommendedName>
        <fullName evidence="3">HTH luxR-type domain-containing protein</fullName>
    </recommendedName>
</protein>
<evidence type="ECO:0008006" key="3">
    <source>
        <dbReference type="Google" id="ProtNLM"/>
    </source>
</evidence>
<evidence type="ECO:0000313" key="1">
    <source>
        <dbReference type="EMBL" id="NYD71277.1"/>
    </source>
</evidence>
<keyword evidence="2" id="KW-1185">Reference proteome</keyword>
<evidence type="ECO:0000313" key="2">
    <source>
        <dbReference type="Proteomes" id="UP000549913"/>
    </source>
</evidence>
<sequence length="312" mass="34175">MDDETLLAVILRGRPATIDDVAALAHLPADEARARVDLFRARGLVGGRCTELAYVNPASWAAETVADHSAELRRRAETALADMEAVVAELPSLLRHWAVGESSGDPVPVSIRHGKHASEDLWFDTARHDTGTLNALLPEVDRFLKPDPERAARFGRAMAGKDRVRVIMPTWAGDDPLAQQRMVAYRGVGVDYRLLDAPPSWFWVDGDQLALPFDWGEGRPTSVLGVRNAALAGMAEQYFELLWQRATPAEPAENPWAPLLVLMRQGVTLETASRQLGINPRTGRRRVAAAMEHYGVSTLFALGVAFGADTSR</sequence>
<dbReference type="Proteomes" id="UP000549913">
    <property type="component" value="Unassembled WGS sequence"/>
</dbReference>